<dbReference type="GO" id="GO:0004252">
    <property type="term" value="F:serine-type endopeptidase activity"/>
    <property type="evidence" value="ECO:0007669"/>
    <property type="project" value="UniProtKB-EC"/>
</dbReference>
<evidence type="ECO:0000256" key="5">
    <source>
        <dbReference type="ARBA" id="ARBA00022825"/>
    </source>
</evidence>
<dbReference type="Proteomes" id="UP000005824">
    <property type="component" value="Unassembled WGS sequence"/>
</dbReference>
<dbReference type="GO" id="GO:0006508">
    <property type="term" value="P:proteolysis"/>
    <property type="evidence" value="ECO:0007669"/>
    <property type="project" value="UniProtKB-KW"/>
</dbReference>
<dbReference type="FunCoup" id="B4D2K3">
    <property type="interactions" value="411"/>
</dbReference>
<organism evidence="8 9">
    <name type="scientific">Chthoniobacter flavus Ellin428</name>
    <dbReference type="NCBI Taxonomy" id="497964"/>
    <lineage>
        <taxon>Bacteria</taxon>
        <taxon>Pseudomonadati</taxon>
        <taxon>Verrucomicrobiota</taxon>
        <taxon>Spartobacteria</taxon>
        <taxon>Chthoniobacterales</taxon>
        <taxon>Chthoniobacteraceae</taxon>
        <taxon>Chthoniobacter</taxon>
    </lineage>
</organism>
<dbReference type="InParanoid" id="B4D2K3"/>
<gene>
    <name evidence="8" type="ORF">CfE428DRAFT_3128</name>
</gene>
<evidence type="ECO:0000256" key="1">
    <source>
        <dbReference type="ARBA" id="ARBA00001070"/>
    </source>
</evidence>
<protein>
    <recommendedName>
        <fullName evidence="2">prolyl oligopeptidase</fullName>
        <ecNumber evidence="2">3.4.21.26</ecNumber>
    </recommendedName>
</protein>
<sequence>MAARTGRCNIYDTETGQALPDRIAHVQYPTAGGSAAWATDSKSIYYTRFPREGEKPEVDLDFYQQIYVHHLGTPDTADTYSLGREFPRIAEIELGTSRSGRWLLASVANGDGGEFAHYVRDLRGGDAARWRQVTHFEDGIKQVEIGCDDGTLYLRSVKDAPRGKVLRLPLNDTAKLKDVKEATVVVPESEAVIESITPTASWLYVSDLVGGPSRLRRFDLEGKDVRELPIPPNSGAGNLVPLEDRPEDNRVLFRETSYVAPDAWYLYTPSEHSLQKTALARTSPVDFSDIEVVREFATSKDGTKVPVNILRRKGTPLDGNNPTLLTAYGGYGISLRPEFNFTDRIWFDRGGIMAIANIRGGGEYGEAWHFGGNLTHKQNCFDDFAACAQYLIDHGYTNPSRLATEGGSNGGLLMGAFLTQHPELARAVVSHVGICDMLRVELDPNGAFNVTEFGTIKDPEQFKALYAYSPYHHVIDRTKYPAAFFLAGATDGRVNPANSRKMTARLQAATSSGRPILLRLSGNSGHGMGTALSERIAQEADVFAFLFDQLGVKK</sequence>
<dbReference type="eggNOG" id="COG1505">
    <property type="taxonomic scope" value="Bacteria"/>
</dbReference>
<proteinExistence type="predicted"/>
<comment type="caution">
    <text evidence="8">The sequence shown here is derived from an EMBL/GenBank/DDBJ whole genome shotgun (WGS) entry which is preliminary data.</text>
</comment>
<dbReference type="EMBL" id="ABVL01000008">
    <property type="protein sequence ID" value="EDY19443.1"/>
    <property type="molecule type" value="Genomic_DNA"/>
</dbReference>
<evidence type="ECO:0000256" key="3">
    <source>
        <dbReference type="ARBA" id="ARBA00022670"/>
    </source>
</evidence>
<evidence type="ECO:0000256" key="2">
    <source>
        <dbReference type="ARBA" id="ARBA00011897"/>
    </source>
</evidence>
<feature type="domain" description="Peptidase S9 prolyl oligopeptidase catalytic" evidence="6">
    <location>
        <begin position="339"/>
        <end position="551"/>
    </location>
</feature>
<dbReference type="PANTHER" id="PTHR42881:SF2">
    <property type="entry name" value="PROLYL ENDOPEPTIDASE"/>
    <property type="match status" value="1"/>
</dbReference>
<evidence type="ECO:0000313" key="9">
    <source>
        <dbReference type="Proteomes" id="UP000005824"/>
    </source>
</evidence>
<evidence type="ECO:0000259" key="6">
    <source>
        <dbReference type="Pfam" id="PF00326"/>
    </source>
</evidence>
<dbReference type="Pfam" id="PF02897">
    <property type="entry name" value="Peptidase_S9_N"/>
    <property type="match status" value="1"/>
</dbReference>
<dbReference type="SUPFAM" id="SSF53474">
    <property type="entry name" value="alpha/beta-Hydrolases"/>
    <property type="match status" value="1"/>
</dbReference>
<accession>B4D2K3</accession>
<dbReference type="InterPro" id="IPR029058">
    <property type="entry name" value="AB_hydrolase_fold"/>
</dbReference>
<dbReference type="Gene3D" id="3.40.50.1820">
    <property type="entry name" value="alpha/beta hydrolase"/>
    <property type="match status" value="1"/>
</dbReference>
<dbReference type="InterPro" id="IPR002470">
    <property type="entry name" value="Peptidase_S9A"/>
</dbReference>
<evidence type="ECO:0000256" key="4">
    <source>
        <dbReference type="ARBA" id="ARBA00022801"/>
    </source>
</evidence>
<dbReference type="Pfam" id="PF00326">
    <property type="entry name" value="Peptidase_S9"/>
    <property type="match status" value="1"/>
</dbReference>
<keyword evidence="5" id="KW-0720">Serine protease</keyword>
<dbReference type="RefSeq" id="WP_006980453.1">
    <property type="nucleotide sequence ID" value="NZ_ABVL01000008.1"/>
</dbReference>
<dbReference type="PRINTS" id="PR00862">
    <property type="entry name" value="PROLIGOPTASE"/>
</dbReference>
<reference evidence="8 9" key="1">
    <citation type="journal article" date="2011" name="J. Bacteriol.">
        <title>Genome sequence of Chthoniobacter flavus Ellin428, an aerobic heterotrophic soil bacterium.</title>
        <authorList>
            <person name="Kant R."/>
            <person name="van Passel M.W."/>
            <person name="Palva A."/>
            <person name="Lucas S."/>
            <person name="Lapidus A."/>
            <person name="Glavina Del Rio T."/>
            <person name="Dalin E."/>
            <person name="Tice H."/>
            <person name="Bruce D."/>
            <person name="Goodwin L."/>
            <person name="Pitluck S."/>
            <person name="Larimer F.W."/>
            <person name="Land M.L."/>
            <person name="Hauser L."/>
            <person name="Sangwan P."/>
            <person name="de Vos W.M."/>
            <person name="Janssen P.H."/>
            <person name="Smidt H."/>
        </authorList>
    </citation>
    <scope>NUCLEOTIDE SEQUENCE [LARGE SCALE GENOMIC DNA]</scope>
    <source>
        <strain evidence="8 9">Ellin428</strain>
    </source>
</reference>
<name>B4D2K3_9BACT</name>
<dbReference type="AlphaFoldDB" id="B4D2K3"/>
<dbReference type="EC" id="3.4.21.26" evidence="2"/>
<feature type="domain" description="Peptidase S9A N-terminal" evidence="7">
    <location>
        <begin position="9"/>
        <end position="274"/>
    </location>
</feature>
<dbReference type="SUPFAM" id="SSF50993">
    <property type="entry name" value="Peptidase/esterase 'gauge' domain"/>
    <property type="match status" value="1"/>
</dbReference>
<dbReference type="GO" id="GO:0070012">
    <property type="term" value="F:oligopeptidase activity"/>
    <property type="evidence" value="ECO:0007669"/>
    <property type="project" value="TreeGrafter"/>
</dbReference>
<evidence type="ECO:0000259" key="7">
    <source>
        <dbReference type="Pfam" id="PF02897"/>
    </source>
</evidence>
<dbReference type="InterPro" id="IPR051167">
    <property type="entry name" value="Prolyl_oligopep/macrocyclase"/>
</dbReference>
<keyword evidence="3" id="KW-0645">Protease</keyword>
<comment type="catalytic activity">
    <reaction evidence="1">
        <text>Hydrolysis of Pro-|-Xaa &gt;&gt; Ala-|-Xaa in oligopeptides.</text>
        <dbReference type="EC" id="3.4.21.26"/>
    </reaction>
</comment>
<dbReference type="InterPro" id="IPR023302">
    <property type="entry name" value="Pept_S9A_N"/>
</dbReference>
<dbReference type="GO" id="GO:0005829">
    <property type="term" value="C:cytosol"/>
    <property type="evidence" value="ECO:0007669"/>
    <property type="project" value="TreeGrafter"/>
</dbReference>
<keyword evidence="4 8" id="KW-0378">Hydrolase</keyword>
<dbReference type="Gene3D" id="2.130.10.120">
    <property type="entry name" value="Prolyl oligopeptidase, N-terminal domain"/>
    <property type="match status" value="1"/>
</dbReference>
<keyword evidence="9" id="KW-1185">Reference proteome</keyword>
<dbReference type="InterPro" id="IPR001375">
    <property type="entry name" value="Peptidase_S9_cat"/>
</dbReference>
<evidence type="ECO:0000313" key="8">
    <source>
        <dbReference type="EMBL" id="EDY19443.1"/>
    </source>
</evidence>
<dbReference type="PANTHER" id="PTHR42881">
    <property type="entry name" value="PROLYL ENDOPEPTIDASE"/>
    <property type="match status" value="1"/>
</dbReference>